<dbReference type="EMBL" id="CZCU02000145">
    <property type="protein sequence ID" value="VXD20427.1"/>
    <property type="molecule type" value="Genomic_DNA"/>
</dbReference>
<sequence length="265" mass="30834">MTKFKQIIGRGTRIDEDYGKLFFVIMDFKKATELFADRDFDGDPVQIYEPKPTDPIVPPEPGEDEVQVIDREIVRKAKPERYVVADTDVAIALIREQYYSKEGKLITESIKDYTRQTVRKQYTSLDAFLKKWNSIEQKQVIIQELQEQGVLLEALENEVGKEFDPFDLICHVVFDQPPLTRRERANNVRKRDYFNKYGEQVRAVLDALLEKYTDQGVEDIEKMDVLKVKPLSDMGTPLEILSLFGGKPKYLQTLAELKIRLYEAM</sequence>
<dbReference type="Proteomes" id="UP000184550">
    <property type="component" value="Unassembled WGS sequence"/>
</dbReference>
<dbReference type="AlphaFoldDB" id="A0A7Z9BQJ9"/>
<dbReference type="GO" id="GO:0006304">
    <property type="term" value="P:DNA modification"/>
    <property type="evidence" value="ECO:0007669"/>
    <property type="project" value="InterPro"/>
</dbReference>
<dbReference type="Gene3D" id="3.40.50.300">
    <property type="entry name" value="P-loop containing nucleotide triphosphate hydrolases"/>
    <property type="match status" value="1"/>
</dbReference>
<keyword evidence="2" id="KW-0378">Hydrolase</keyword>
<gene>
    <name evidence="2" type="ORF">PL8927_690158</name>
</gene>
<dbReference type="RefSeq" id="WP_197047439.1">
    <property type="nucleotide sequence ID" value="NZ_LR734875.1"/>
</dbReference>
<dbReference type="InterPro" id="IPR013670">
    <property type="entry name" value="EcoEI_R_C_dom"/>
</dbReference>
<feature type="domain" description="EcoEI R protein C-terminal" evidence="1">
    <location>
        <begin position="108"/>
        <end position="262"/>
    </location>
</feature>
<evidence type="ECO:0000313" key="3">
    <source>
        <dbReference type="Proteomes" id="UP000184550"/>
    </source>
</evidence>
<keyword evidence="3" id="KW-1185">Reference proteome</keyword>
<dbReference type="GO" id="GO:0003677">
    <property type="term" value="F:DNA binding"/>
    <property type="evidence" value="ECO:0007669"/>
    <property type="project" value="InterPro"/>
</dbReference>
<reference evidence="2" key="1">
    <citation type="submission" date="2019-10" db="EMBL/GenBank/DDBJ databases">
        <authorList>
            <consortium name="Genoscope - CEA"/>
            <person name="William W."/>
        </authorList>
    </citation>
    <scope>NUCLEOTIDE SEQUENCE [LARGE SCALE GENOMIC DNA]</scope>
    <source>
        <strain evidence="2">BBR_PRJEB10992</strain>
    </source>
</reference>
<evidence type="ECO:0000313" key="2">
    <source>
        <dbReference type="EMBL" id="VXD20427.1"/>
    </source>
</evidence>
<proteinExistence type="predicted"/>
<dbReference type="Pfam" id="PF08463">
    <property type="entry name" value="EcoEI_R_C"/>
    <property type="match status" value="1"/>
</dbReference>
<organism evidence="2 3">
    <name type="scientific">Planktothrix serta PCC 8927</name>
    <dbReference type="NCBI Taxonomy" id="671068"/>
    <lineage>
        <taxon>Bacteria</taxon>
        <taxon>Bacillati</taxon>
        <taxon>Cyanobacteriota</taxon>
        <taxon>Cyanophyceae</taxon>
        <taxon>Oscillatoriophycideae</taxon>
        <taxon>Oscillatoriales</taxon>
        <taxon>Microcoleaceae</taxon>
        <taxon>Planktothrix</taxon>
    </lineage>
</organism>
<dbReference type="InterPro" id="IPR027417">
    <property type="entry name" value="P-loop_NTPase"/>
</dbReference>
<name>A0A7Z9BQJ9_9CYAN</name>
<accession>A0A7Z9BQJ9</accession>
<comment type="caution">
    <text evidence="2">The sequence shown here is derived from an EMBL/GenBank/DDBJ whole genome shotgun (WGS) entry which is preliminary data.</text>
</comment>
<evidence type="ECO:0000259" key="1">
    <source>
        <dbReference type="Pfam" id="PF08463"/>
    </source>
</evidence>
<dbReference type="GO" id="GO:0009035">
    <property type="term" value="F:type I site-specific deoxyribonuclease activity"/>
    <property type="evidence" value="ECO:0007669"/>
    <property type="project" value="UniProtKB-EC"/>
</dbReference>
<protein>
    <submittedName>
        <fullName evidence="2">Type I restriction enzyme EcoAI R protein</fullName>
        <ecNumber evidence="2">3.1.21.3</ecNumber>
    </submittedName>
</protein>
<dbReference type="EC" id="3.1.21.3" evidence="2"/>